<sequence length="356" mass="38624">MKPSSHLFILAVCFFGPHLASAALDAAPSSVTAEVEMATRLQVFLDRANYGPGKIDGHYGGFTEKALKLYRQAHGQEVDAVNGAPNENKPPLPDPKDLDLASVGPAFIDYEVTDADQKTVGELPQTVKAMAKLKWLPYASLAEALAEKFHCDLDFLKQLNPGKMEGVKAGHKIRVPNVEPFDVHMIKDLPLLDLSKNAQDKEPKKESKAGSALPDETVKSQEEIAVKVDKSDNMLRLFEGGKLVAAYPVTIGSEQTQSPLGEWKVRGIARLPDFRYDESFLKTGERGDETYLLSPGPNNPVGVVWIALNKGGIGLHGTNDPDAIGRSASHGCVRLANWDIVRLATRLRAGVAVSIQ</sequence>
<evidence type="ECO:0000256" key="1">
    <source>
        <dbReference type="ARBA" id="ARBA00004752"/>
    </source>
</evidence>
<comment type="similarity">
    <text evidence="2">Belongs to the YkuD family.</text>
</comment>
<feature type="domain" description="L,D-TPase catalytic" evidence="10">
    <location>
        <begin position="224"/>
        <end position="356"/>
    </location>
</feature>
<feature type="signal peptide" evidence="9">
    <location>
        <begin position="1"/>
        <end position="22"/>
    </location>
</feature>
<dbReference type="InterPro" id="IPR005490">
    <property type="entry name" value="LD_TPept_cat_dom"/>
</dbReference>
<organism evidence="11 12">
    <name type="scientific">Prosthecobacter dejongeii</name>
    <dbReference type="NCBI Taxonomy" id="48465"/>
    <lineage>
        <taxon>Bacteria</taxon>
        <taxon>Pseudomonadati</taxon>
        <taxon>Verrucomicrobiota</taxon>
        <taxon>Verrucomicrobiia</taxon>
        <taxon>Verrucomicrobiales</taxon>
        <taxon>Verrucomicrobiaceae</taxon>
        <taxon>Prosthecobacter</taxon>
    </lineage>
</organism>
<feature type="active site" description="Nucleophile" evidence="7">
    <location>
        <position position="332"/>
    </location>
</feature>
<dbReference type="PANTHER" id="PTHR30582">
    <property type="entry name" value="L,D-TRANSPEPTIDASE"/>
    <property type="match status" value="1"/>
</dbReference>
<protein>
    <submittedName>
        <fullName evidence="11">Lipoprotein-anchoring transpeptidase ErfK/SrfK</fullName>
    </submittedName>
</protein>
<evidence type="ECO:0000259" key="10">
    <source>
        <dbReference type="PROSITE" id="PS52029"/>
    </source>
</evidence>
<evidence type="ECO:0000313" key="11">
    <source>
        <dbReference type="EMBL" id="MBB5039013.1"/>
    </source>
</evidence>
<dbReference type="RefSeq" id="WP_184210356.1">
    <property type="nucleotide sequence ID" value="NZ_JACHIF010000007.1"/>
</dbReference>
<dbReference type="Proteomes" id="UP000534294">
    <property type="component" value="Unassembled WGS sequence"/>
</dbReference>
<dbReference type="Pfam" id="PF01471">
    <property type="entry name" value="PG_binding_1"/>
    <property type="match status" value="1"/>
</dbReference>
<evidence type="ECO:0000256" key="7">
    <source>
        <dbReference type="PROSITE-ProRule" id="PRU01373"/>
    </source>
</evidence>
<keyword evidence="12" id="KW-1185">Reference proteome</keyword>
<accession>A0A7W7YMP6</accession>
<dbReference type="GO" id="GO:0005576">
    <property type="term" value="C:extracellular region"/>
    <property type="evidence" value="ECO:0007669"/>
    <property type="project" value="TreeGrafter"/>
</dbReference>
<keyword evidence="9" id="KW-0732">Signal</keyword>
<dbReference type="PROSITE" id="PS52029">
    <property type="entry name" value="LD_TPASE"/>
    <property type="match status" value="1"/>
</dbReference>
<proteinExistence type="inferred from homology"/>
<evidence type="ECO:0000256" key="6">
    <source>
        <dbReference type="ARBA" id="ARBA00023316"/>
    </source>
</evidence>
<evidence type="ECO:0000256" key="9">
    <source>
        <dbReference type="SAM" id="SignalP"/>
    </source>
</evidence>
<reference evidence="11 12" key="1">
    <citation type="submission" date="2020-08" db="EMBL/GenBank/DDBJ databases">
        <title>Genomic Encyclopedia of Type Strains, Phase IV (KMG-IV): sequencing the most valuable type-strain genomes for metagenomic binning, comparative biology and taxonomic classification.</title>
        <authorList>
            <person name="Goeker M."/>
        </authorList>
    </citation>
    <scope>NUCLEOTIDE SEQUENCE [LARGE SCALE GENOMIC DNA]</scope>
    <source>
        <strain evidence="11 12">DSM 12251</strain>
    </source>
</reference>
<dbReference type="Gene3D" id="1.10.101.10">
    <property type="entry name" value="PGBD-like superfamily/PGBD"/>
    <property type="match status" value="1"/>
</dbReference>
<evidence type="ECO:0000256" key="4">
    <source>
        <dbReference type="ARBA" id="ARBA00022960"/>
    </source>
</evidence>
<evidence type="ECO:0000256" key="2">
    <source>
        <dbReference type="ARBA" id="ARBA00005992"/>
    </source>
</evidence>
<gene>
    <name evidence="11" type="ORF">HNQ64_003282</name>
</gene>
<keyword evidence="5 7" id="KW-0573">Peptidoglycan synthesis</keyword>
<dbReference type="Gene3D" id="2.40.440.10">
    <property type="entry name" value="L,D-transpeptidase catalytic domain-like"/>
    <property type="match status" value="1"/>
</dbReference>
<keyword evidence="6 7" id="KW-0961">Cell wall biogenesis/degradation</keyword>
<keyword evidence="4 7" id="KW-0133">Cell shape</keyword>
<dbReference type="AlphaFoldDB" id="A0A7W7YMP6"/>
<dbReference type="InterPro" id="IPR036366">
    <property type="entry name" value="PGBDSf"/>
</dbReference>
<comment type="pathway">
    <text evidence="1 7">Cell wall biogenesis; peptidoglycan biosynthesis.</text>
</comment>
<dbReference type="GO" id="GO:0008360">
    <property type="term" value="P:regulation of cell shape"/>
    <property type="evidence" value="ECO:0007669"/>
    <property type="project" value="UniProtKB-UniRule"/>
</dbReference>
<name>A0A7W7YMP6_9BACT</name>
<dbReference type="CDD" id="cd16913">
    <property type="entry name" value="YkuD_like"/>
    <property type="match status" value="1"/>
</dbReference>
<dbReference type="GO" id="GO:0016740">
    <property type="term" value="F:transferase activity"/>
    <property type="evidence" value="ECO:0007669"/>
    <property type="project" value="UniProtKB-KW"/>
</dbReference>
<dbReference type="GO" id="GO:0018104">
    <property type="term" value="P:peptidoglycan-protein cross-linking"/>
    <property type="evidence" value="ECO:0007669"/>
    <property type="project" value="TreeGrafter"/>
</dbReference>
<dbReference type="SUPFAM" id="SSF141523">
    <property type="entry name" value="L,D-transpeptidase catalytic domain-like"/>
    <property type="match status" value="1"/>
</dbReference>
<dbReference type="UniPathway" id="UPA00219"/>
<dbReference type="PANTHER" id="PTHR30582:SF30">
    <property type="entry name" value="BLR4375 PROTEIN"/>
    <property type="match status" value="1"/>
</dbReference>
<dbReference type="InterPro" id="IPR038063">
    <property type="entry name" value="Transpep_catalytic_dom"/>
</dbReference>
<feature type="region of interest" description="Disordered" evidence="8">
    <location>
        <begin position="196"/>
        <end position="216"/>
    </location>
</feature>
<dbReference type="SUPFAM" id="SSF47090">
    <property type="entry name" value="PGBD-like"/>
    <property type="match status" value="1"/>
</dbReference>
<feature type="active site" description="Proton donor/acceptor" evidence="7">
    <location>
        <position position="316"/>
    </location>
</feature>
<evidence type="ECO:0000256" key="8">
    <source>
        <dbReference type="SAM" id="MobiDB-lite"/>
    </source>
</evidence>
<feature type="chain" id="PRO_5031284068" evidence="9">
    <location>
        <begin position="23"/>
        <end position="356"/>
    </location>
</feature>
<dbReference type="InterPro" id="IPR036365">
    <property type="entry name" value="PGBD-like_sf"/>
</dbReference>
<dbReference type="GO" id="GO:0071555">
    <property type="term" value="P:cell wall organization"/>
    <property type="evidence" value="ECO:0007669"/>
    <property type="project" value="UniProtKB-UniRule"/>
</dbReference>
<evidence type="ECO:0000256" key="5">
    <source>
        <dbReference type="ARBA" id="ARBA00022984"/>
    </source>
</evidence>
<keyword evidence="3" id="KW-0808">Transferase</keyword>
<dbReference type="GO" id="GO:0071972">
    <property type="term" value="F:peptidoglycan L,D-transpeptidase activity"/>
    <property type="evidence" value="ECO:0007669"/>
    <property type="project" value="TreeGrafter"/>
</dbReference>
<dbReference type="InterPro" id="IPR002477">
    <property type="entry name" value="Peptidoglycan-bd-like"/>
</dbReference>
<comment type="caution">
    <text evidence="11">The sequence shown here is derived from an EMBL/GenBank/DDBJ whole genome shotgun (WGS) entry which is preliminary data.</text>
</comment>
<feature type="compositionally biased region" description="Basic and acidic residues" evidence="8">
    <location>
        <begin position="198"/>
        <end position="208"/>
    </location>
</feature>
<dbReference type="Pfam" id="PF03734">
    <property type="entry name" value="YkuD"/>
    <property type="match status" value="1"/>
</dbReference>
<dbReference type="EMBL" id="JACHIF010000007">
    <property type="protein sequence ID" value="MBB5039013.1"/>
    <property type="molecule type" value="Genomic_DNA"/>
</dbReference>
<keyword evidence="11" id="KW-0449">Lipoprotein</keyword>
<evidence type="ECO:0000313" key="12">
    <source>
        <dbReference type="Proteomes" id="UP000534294"/>
    </source>
</evidence>
<dbReference type="InterPro" id="IPR050979">
    <property type="entry name" value="LD-transpeptidase"/>
</dbReference>
<evidence type="ECO:0000256" key="3">
    <source>
        <dbReference type="ARBA" id="ARBA00022679"/>
    </source>
</evidence>